<evidence type="ECO:0000259" key="1">
    <source>
        <dbReference type="Pfam" id="PF13649"/>
    </source>
</evidence>
<dbReference type="CDD" id="cd02440">
    <property type="entry name" value="AdoMet_MTases"/>
    <property type="match status" value="1"/>
</dbReference>
<dbReference type="EMBL" id="MFZI01000081">
    <property type="protein sequence ID" value="OGK17693.1"/>
    <property type="molecule type" value="Genomic_DNA"/>
</dbReference>
<comment type="caution">
    <text evidence="2">The sequence shown here is derived from an EMBL/GenBank/DDBJ whole genome shotgun (WGS) entry which is preliminary data.</text>
</comment>
<protein>
    <recommendedName>
        <fullName evidence="1">Methyltransferase domain-containing protein</fullName>
    </recommendedName>
</protein>
<dbReference type="Gene3D" id="3.40.50.150">
    <property type="entry name" value="Vaccinia Virus protein VP39"/>
    <property type="match status" value="1"/>
</dbReference>
<sequence length="231" mass="27549">MHLYKKHTQKTYSIISDLYTSDFEKDYGNFHFIDQFLKLIKLHKLELYPLVDLGTGPGTAINYILNKQHNLSSISGVDFEKKFCDYLKNKYKTFNRIKIIHEDMVDFTSKQKKNSVGSYIACYSIIHLPDHEIDELFMFIQRSLVKKGLFIFSCFRGTKKELEQERYQVIRDLRLHHDEPLMTFMNYFTETELKKRLYNIGFEIIKIEVVNPSSRVEDIPKKQIWVIVEKI</sequence>
<dbReference type="InterPro" id="IPR041698">
    <property type="entry name" value="Methyltransf_25"/>
</dbReference>
<dbReference type="Pfam" id="PF13649">
    <property type="entry name" value="Methyltransf_25"/>
    <property type="match status" value="1"/>
</dbReference>
<organism evidence="2 3">
    <name type="scientific">Candidatus Roizmanbacteria bacterium RIFCSPHIGHO2_01_FULL_39_8</name>
    <dbReference type="NCBI Taxonomy" id="1802033"/>
    <lineage>
        <taxon>Bacteria</taxon>
        <taxon>Candidatus Roizmaniibacteriota</taxon>
    </lineage>
</organism>
<evidence type="ECO:0000313" key="3">
    <source>
        <dbReference type="Proteomes" id="UP000177026"/>
    </source>
</evidence>
<dbReference type="SUPFAM" id="SSF53335">
    <property type="entry name" value="S-adenosyl-L-methionine-dependent methyltransferases"/>
    <property type="match status" value="1"/>
</dbReference>
<feature type="domain" description="Methyltransferase" evidence="1">
    <location>
        <begin position="51"/>
        <end position="148"/>
    </location>
</feature>
<accession>A0A1F7GFN6</accession>
<reference evidence="2 3" key="1">
    <citation type="journal article" date="2016" name="Nat. Commun.">
        <title>Thousands of microbial genomes shed light on interconnected biogeochemical processes in an aquifer system.</title>
        <authorList>
            <person name="Anantharaman K."/>
            <person name="Brown C.T."/>
            <person name="Hug L.A."/>
            <person name="Sharon I."/>
            <person name="Castelle C.J."/>
            <person name="Probst A.J."/>
            <person name="Thomas B.C."/>
            <person name="Singh A."/>
            <person name="Wilkins M.J."/>
            <person name="Karaoz U."/>
            <person name="Brodie E.L."/>
            <person name="Williams K.H."/>
            <person name="Hubbard S.S."/>
            <person name="Banfield J.F."/>
        </authorList>
    </citation>
    <scope>NUCLEOTIDE SEQUENCE [LARGE SCALE GENOMIC DNA]</scope>
</reference>
<dbReference type="Proteomes" id="UP000177026">
    <property type="component" value="Unassembled WGS sequence"/>
</dbReference>
<evidence type="ECO:0000313" key="2">
    <source>
        <dbReference type="EMBL" id="OGK17693.1"/>
    </source>
</evidence>
<name>A0A1F7GFN6_9BACT</name>
<proteinExistence type="predicted"/>
<gene>
    <name evidence="2" type="ORF">A2866_05930</name>
</gene>
<dbReference type="InterPro" id="IPR029063">
    <property type="entry name" value="SAM-dependent_MTases_sf"/>
</dbReference>
<dbReference type="AlphaFoldDB" id="A0A1F7GFN6"/>